<proteinExistence type="predicted"/>
<dbReference type="InterPro" id="IPR041129">
    <property type="entry name" value="CdiI_2"/>
</dbReference>
<evidence type="ECO:0000259" key="1">
    <source>
        <dbReference type="Pfam" id="PF18593"/>
    </source>
</evidence>
<accession>A0ABT2HJ94</accession>
<sequence length="107" mass="11973">MNDVERRALIAKVPHVRNLLGAVFNYDWDLDHEDAEAAYASVFDDLGAEARAEYEREAQVLARELTSATEVQEFLNLVGSGLAPSLHLGVPLADWPRSLVRRIQQSK</sequence>
<name>A0ABT2HJ94_9MICO</name>
<evidence type="ECO:0000313" key="2">
    <source>
        <dbReference type="EMBL" id="MCS6523325.1"/>
    </source>
</evidence>
<dbReference type="RefSeq" id="WP_141860362.1">
    <property type="nucleotide sequence ID" value="NZ_BMNV01000013.1"/>
</dbReference>
<organism evidence="2 3">
    <name type="scientific">Curtobacterium citreum</name>
    <dbReference type="NCBI Taxonomy" id="2036"/>
    <lineage>
        <taxon>Bacteria</taxon>
        <taxon>Bacillati</taxon>
        <taxon>Actinomycetota</taxon>
        <taxon>Actinomycetes</taxon>
        <taxon>Micrococcales</taxon>
        <taxon>Microbacteriaceae</taxon>
        <taxon>Curtobacterium</taxon>
    </lineage>
</organism>
<dbReference type="GeneID" id="95323085"/>
<reference evidence="2 3" key="1">
    <citation type="submission" date="2022-08" db="EMBL/GenBank/DDBJ databases">
        <title>Taxonomy of Curtobacterium flaccumfaciens.</title>
        <authorList>
            <person name="Osdaghi E."/>
            <person name="Taghavi S.M."/>
            <person name="Hamidizade M."/>
            <person name="Abachi H."/>
            <person name="Fazliarab A."/>
            <person name="Baeyen S."/>
            <person name="Portier P."/>
            <person name="Van Vaerenbergh J."/>
            <person name="Jacques M.-A."/>
        </authorList>
    </citation>
    <scope>NUCLEOTIDE SEQUENCE [LARGE SCALE GENOMIC DNA]</scope>
    <source>
        <strain evidence="2 3">LMG8786T</strain>
    </source>
</reference>
<feature type="domain" description="CdiI immunity protein" evidence="1">
    <location>
        <begin position="13"/>
        <end position="85"/>
    </location>
</feature>
<comment type="caution">
    <text evidence="2">The sequence shown here is derived from an EMBL/GenBank/DDBJ whole genome shotgun (WGS) entry which is preliminary data.</text>
</comment>
<gene>
    <name evidence="2" type="ORF">NYQ28_12175</name>
</gene>
<dbReference type="Proteomes" id="UP001652264">
    <property type="component" value="Unassembled WGS sequence"/>
</dbReference>
<keyword evidence="3" id="KW-1185">Reference proteome</keyword>
<protein>
    <recommendedName>
        <fullName evidence="1">CdiI immunity protein domain-containing protein</fullName>
    </recommendedName>
</protein>
<evidence type="ECO:0000313" key="3">
    <source>
        <dbReference type="Proteomes" id="UP001652264"/>
    </source>
</evidence>
<dbReference type="Pfam" id="PF18593">
    <property type="entry name" value="CdiI_2"/>
    <property type="match status" value="1"/>
</dbReference>
<dbReference type="EMBL" id="JANVAD010000005">
    <property type="protein sequence ID" value="MCS6523325.1"/>
    <property type="molecule type" value="Genomic_DNA"/>
</dbReference>